<evidence type="ECO:0000313" key="3">
    <source>
        <dbReference type="Proteomes" id="UP000010798"/>
    </source>
</evidence>
<name>L0DT54_SINAD</name>
<dbReference type="eggNOG" id="COG2267">
    <property type="taxonomic scope" value="Bacteria"/>
</dbReference>
<organism evidence="2 3">
    <name type="scientific">Singulisphaera acidiphila (strain ATCC BAA-1392 / DSM 18658 / VKM B-2454 / MOB10)</name>
    <dbReference type="NCBI Taxonomy" id="886293"/>
    <lineage>
        <taxon>Bacteria</taxon>
        <taxon>Pseudomonadati</taxon>
        <taxon>Planctomycetota</taxon>
        <taxon>Planctomycetia</taxon>
        <taxon>Isosphaerales</taxon>
        <taxon>Isosphaeraceae</taxon>
        <taxon>Singulisphaera</taxon>
    </lineage>
</organism>
<dbReference type="HOGENOM" id="CLU_927175_0_0_0"/>
<proteinExistence type="predicted"/>
<evidence type="ECO:0000259" key="1">
    <source>
        <dbReference type="Pfam" id="PF12146"/>
    </source>
</evidence>
<accession>L0DT54</accession>
<protein>
    <recommendedName>
        <fullName evidence="1">Serine aminopeptidase S33 domain-containing protein</fullName>
    </recommendedName>
</protein>
<feature type="domain" description="Serine aminopeptidase S33" evidence="1">
    <location>
        <begin position="117"/>
        <end position="210"/>
    </location>
</feature>
<dbReference type="SUPFAM" id="SSF53474">
    <property type="entry name" value="alpha/beta-Hydrolases"/>
    <property type="match status" value="1"/>
</dbReference>
<dbReference type="InterPro" id="IPR022742">
    <property type="entry name" value="Hydrolase_4"/>
</dbReference>
<keyword evidence="3" id="KW-1185">Reference proteome</keyword>
<dbReference type="KEGG" id="saci:Sinac_7513"/>
<dbReference type="EMBL" id="CP003364">
    <property type="protein sequence ID" value="AGA31546.1"/>
    <property type="molecule type" value="Genomic_DNA"/>
</dbReference>
<dbReference type="Proteomes" id="UP000010798">
    <property type="component" value="Chromosome"/>
</dbReference>
<dbReference type="InterPro" id="IPR029058">
    <property type="entry name" value="AB_hydrolase_fold"/>
</dbReference>
<dbReference type="STRING" id="886293.Sinac_7513"/>
<reference evidence="2 3" key="1">
    <citation type="submission" date="2012-02" db="EMBL/GenBank/DDBJ databases">
        <title>Complete sequence of chromosome of Singulisphaera acidiphila DSM 18658.</title>
        <authorList>
            <consortium name="US DOE Joint Genome Institute (JGI-PGF)"/>
            <person name="Lucas S."/>
            <person name="Copeland A."/>
            <person name="Lapidus A."/>
            <person name="Glavina del Rio T."/>
            <person name="Dalin E."/>
            <person name="Tice H."/>
            <person name="Bruce D."/>
            <person name="Goodwin L."/>
            <person name="Pitluck S."/>
            <person name="Peters L."/>
            <person name="Ovchinnikova G."/>
            <person name="Chertkov O."/>
            <person name="Kyrpides N."/>
            <person name="Mavromatis K."/>
            <person name="Ivanova N."/>
            <person name="Brettin T."/>
            <person name="Detter J.C."/>
            <person name="Han C."/>
            <person name="Larimer F."/>
            <person name="Land M."/>
            <person name="Hauser L."/>
            <person name="Markowitz V."/>
            <person name="Cheng J.-F."/>
            <person name="Hugenholtz P."/>
            <person name="Woyke T."/>
            <person name="Wu D."/>
            <person name="Tindall B."/>
            <person name="Pomrenke H."/>
            <person name="Brambilla E."/>
            <person name="Klenk H.-P."/>
            <person name="Eisen J.A."/>
        </authorList>
    </citation>
    <scope>NUCLEOTIDE SEQUENCE [LARGE SCALE GENOMIC DNA]</scope>
    <source>
        <strain evidence="3">ATCC BAA-1392 / DSM 18658 / VKM B-2454 / MOB10</strain>
    </source>
</reference>
<evidence type="ECO:0000313" key="2">
    <source>
        <dbReference type="EMBL" id="AGA31546.1"/>
    </source>
</evidence>
<dbReference type="Gene3D" id="3.40.50.1820">
    <property type="entry name" value="alpha/beta hydrolase"/>
    <property type="match status" value="1"/>
</dbReference>
<dbReference type="AlphaFoldDB" id="L0DT54"/>
<sequence>MPPQAKPLSPATSPGAGLEHGRVIDLVEESIAKWVWHRVPGFTQIPCTEMLYSTLVKGAFRSWYGEPPDLSAEHEGQGLVLVADGVGGLDLCGTALRYVMGSLGVKHSVRVVTWGHGFGRWHADLTNVRNRDSRACEIAAEVAAFRERVPGAPVFLVGKSGGTGLVVKALEHLPEGAVEAAVLLSPALSPSYDLSQALRAVRREMVVFWSPLDVIVLGLGTRIFGTIDRIKSVSAGLVGFRMREPRDEAKRLQYAKLRQIRWTPAMARTGYLGGHVGPDNPAFLRKYVVPLLRVADPDHC</sequence>
<dbReference type="Pfam" id="PF12146">
    <property type="entry name" value="Hydrolase_4"/>
    <property type="match status" value="1"/>
</dbReference>
<gene>
    <name evidence="2" type="ordered locus">Sinac_7513</name>
</gene>